<dbReference type="AlphaFoldDB" id="A0A402D202"/>
<dbReference type="Proteomes" id="UP000287394">
    <property type="component" value="Chromosome"/>
</dbReference>
<dbReference type="PROSITE" id="PS51257">
    <property type="entry name" value="PROKAR_LIPOPROTEIN"/>
    <property type="match status" value="1"/>
</dbReference>
<dbReference type="RefSeq" id="WP_119323530.1">
    <property type="nucleotide sequence ID" value="NZ_AP025739.1"/>
</dbReference>
<dbReference type="EMBL" id="AP025739">
    <property type="protein sequence ID" value="BDI30075.1"/>
    <property type="molecule type" value="Genomic_DNA"/>
</dbReference>
<feature type="signal peptide" evidence="2">
    <location>
        <begin position="1"/>
        <end position="18"/>
    </location>
</feature>
<reference evidence="3 4" key="1">
    <citation type="journal article" date="2019" name="Int. J. Syst. Evol. Microbiol.">
        <title>Capsulimonas corticalis gen. nov., sp. nov., an aerobic capsulated bacterium, of a novel bacterial order, Capsulimonadales ord. nov., of the class Armatimonadia of the phylum Armatimonadetes.</title>
        <authorList>
            <person name="Li J."/>
            <person name="Kudo C."/>
            <person name="Tonouchi A."/>
        </authorList>
    </citation>
    <scope>NUCLEOTIDE SEQUENCE [LARGE SCALE GENOMIC DNA]</scope>
    <source>
        <strain evidence="3 4">AX-7</strain>
    </source>
</reference>
<dbReference type="KEGG" id="ccot:CCAX7_21260"/>
<feature type="chain" id="PRO_5043960774" evidence="2">
    <location>
        <begin position="19"/>
        <end position="80"/>
    </location>
</feature>
<accession>A0A402D202</accession>
<organism evidence="3 4">
    <name type="scientific">Capsulimonas corticalis</name>
    <dbReference type="NCBI Taxonomy" id="2219043"/>
    <lineage>
        <taxon>Bacteria</taxon>
        <taxon>Bacillati</taxon>
        <taxon>Armatimonadota</taxon>
        <taxon>Armatimonadia</taxon>
        <taxon>Capsulimonadales</taxon>
        <taxon>Capsulimonadaceae</taxon>
        <taxon>Capsulimonas</taxon>
    </lineage>
</organism>
<evidence type="ECO:0000313" key="3">
    <source>
        <dbReference type="EMBL" id="BDI30075.1"/>
    </source>
</evidence>
<keyword evidence="2" id="KW-0732">Signal</keyword>
<evidence type="ECO:0000256" key="1">
    <source>
        <dbReference type="SAM" id="MobiDB-lite"/>
    </source>
</evidence>
<protein>
    <submittedName>
        <fullName evidence="3">Uncharacterized protein</fullName>
    </submittedName>
</protein>
<feature type="compositionally biased region" description="Low complexity" evidence="1">
    <location>
        <begin position="56"/>
        <end position="73"/>
    </location>
</feature>
<proteinExistence type="predicted"/>
<gene>
    <name evidence="3" type="ORF">CCAX7_21260</name>
</gene>
<evidence type="ECO:0000313" key="4">
    <source>
        <dbReference type="Proteomes" id="UP000287394"/>
    </source>
</evidence>
<name>A0A402D202_9BACT</name>
<feature type="region of interest" description="Disordered" evidence="1">
    <location>
        <begin position="21"/>
        <end position="80"/>
    </location>
</feature>
<keyword evidence="4" id="KW-1185">Reference proteome</keyword>
<sequence length="80" mass="8316">MDRARILLLTALCIVALAGCGRHDNNSTDDLAQQRKDVMGSPAPASERAKIDAMRAKQAQDMAAAQAAAQANAGKTPGKP</sequence>
<feature type="compositionally biased region" description="Basic and acidic residues" evidence="1">
    <location>
        <begin position="21"/>
        <end position="38"/>
    </location>
</feature>
<evidence type="ECO:0000256" key="2">
    <source>
        <dbReference type="SAM" id="SignalP"/>
    </source>
</evidence>